<dbReference type="CDD" id="cd03784">
    <property type="entry name" value="GT1_Gtf-like"/>
    <property type="match status" value="1"/>
</dbReference>
<dbReference type="SUPFAM" id="SSF53756">
    <property type="entry name" value="UDP-Glycosyltransferase/glycogen phosphorylase"/>
    <property type="match status" value="1"/>
</dbReference>
<keyword evidence="1" id="KW-0808">Transferase</keyword>
<sequence>MAEELSPELQSLKLKELFASIETKYPTDAVLELRAIITSAVKGSSAIIINTISYLEREALTKIQYIFNASIFPVGPFHKLAPTASNSLLQEDRSCISWLDKQAPKSVLYAWFGSWFNLLELLPQIFRKIVEERGCVVEWAPQQEVLAHGAVGGFWTHCGWNSTSESICENVPMLCRPFIGDQRFNVRYVCHLWRVGLELDELKREKIEKAIRKLMVDREGEEVRQRAVEFKEKAKLWLIEGGSSYCSLNDLAEHILSY</sequence>
<dbReference type="PANTHER" id="PTHR48045:SF31">
    <property type="entry name" value="UDP-GLYCOSYLTRANSFERASE 76B1-LIKE"/>
    <property type="match status" value="1"/>
</dbReference>
<protein>
    <recommendedName>
        <fullName evidence="4">Anthocyanidin 3-O-glucosyltransferase</fullName>
    </recommendedName>
</protein>
<dbReference type="EMBL" id="JAAGAX010000006">
    <property type="protein sequence ID" value="KAF2311919.1"/>
    <property type="molecule type" value="Genomic_DNA"/>
</dbReference>
<gene>
    <name evidence="2" type="ORF">GH714_027387</name>
</gene>
<evidence type="ECO:0000313" key="3">
    <source>
        <dbReference type="Proteomes" id="UP000467840"/>
    </source>
</evidence>
<dbReference type="AlphaFoldDB" id="A0A6A6MIS2"/>
<evidence type="ECO:0008006" key="4">
    <source>
        <dbReference type="Google" id="ProtNLM"/>
    </source>
</evidence>
<keyword evidence="3" id="KW-1185">Reference proteome</keyword>
<organism evidence="2 3">
    <name type="scientific">Hevea brasiliensis</name>
    <name type="common">Para rubber tree</name>
    <name type="synonym">Siphonia brasiliensis</name>
    <dbReference type="NCBI Taxonomy" id="3981"/>
    <lineage>
        <taxon>Eukaryota</taxon>
        <taxon>Viridiplantae</taxon>
        <taxon>Streptophyta</taxon>
        <taxon>Embryophyta</taxon>
        <taxon>Tracheophyta</taxon>
        <taxon>Spermatophyta</taxon>
        <taxon>Magnoliopsida</taxon>
        <taxon>eudicotyledons</taxon>
        <taxon>Gunneridae</taxon>
        <taxon>Pentapetalae</taxon>
        <taxon>rosids</taxon>
        <taxon>fabids</taxon>
        <taxon>Malpighiales</taxon>
        <taxon>Euphorbiaceae</taxon>
        <taxon>Crotonoideae</taxon>
        <taxon>Micrandreae</taxon>
        <taxon>Hevea</taxon>
    </lineage>
</organism>
<accession>A0A6A6MIS2</accession>
<dbReference type="Gene3D" id="3.40.50.2000">
    <property type="entry name" value="Glycogen Phosphorylase B"/>
    <property type="match status" value="2"/>
</dbReference>
<dbReference type="InterPro" id="IPR002213">
    <property type="entry name" value="UDP_glucos_trans"/>
</dbReference>
<reference evidence="2 3" key="1">
    <citation type="journal article" date="2020" name="Mol. Plant">
        <title>The Chromosome-Based Rubber Tree Genome Provides New Insights into Spurge Genome Evolution and Rubber Biosynthesis.</title>
        <authorList>
            <person name="Liu J."/>
            <person name="Shi C."/>
            <person name="Shi C.C."/>
            <person name="Li W."/>
            <person name="Zhang Q.J."/>
            <person name="Zhang Y."/>
            <person name="Li K."/>
            <person name="Lu H.F."/>
            <person name="Shi C."/>
            <person name="Zhu S.T."/>
            <person name="Xiao Z.Y."/>
            <person name="Nan H."/>
            <person name="Yue Y."/>
            <person name="Zhu X.G."/>
            <person name="Wu Y."/>
            <person name="Hong X.N."/>
            <person name="Fan G.Y."/>
            <person name="Tong Y."/>
            <person name="Zhang D."/>
            <person name="Mao C.L."/>
            <person name="Liu Y.L."/>
            <person name="Hao S.J."/>
            <person name="Liu W.Q."/>
            <person name="Lv M.Q."/>
            <person name="Zhang H.B."/>
            <person name="Liu Y."/>
            <person name="Hu-Tang G.R."/>
            <person name="Wang J.P."/>
            <person name="Wang J.H."/>
            <person name="Sun Y.H."/>
            <person name="Ni S.B."/>
            <person name="Chen W.B."/>
            <person name="Zhang X.C."/>
            <person name="Jiao Y.N."/>
            <person name="Eichler E.E."/>
            <person name="Li G.H."/>
            <person name="Liu X."/>
            <person name="Gao L.Z."/>
        </authorList>
    </citation>
    <scope>NUCLEOTIDE SEQUENCE [LARGE SCALE GENOMIC DNA]</scope>
    <source>
        <strain evidence="3">cv. GT1</strain>
        <tissue evidence="2">Leaf</tissue>
    </source>
</reference>
<comment type="caution">
    <text evidence="2">The sequence shown here is derived from an EMBL/GenBank/DDBJ whole genome shotgun (WGS) entry which is preliminary data.</text>
</comment>
<evidence type="ECO:0000313" key="2">
    <source>
        <dbReference type="EMBL" id="KAF2311919.1"/>
    </source>
</evidence>
<dbReference type="Proteomes" id="UP000467840">
    <property type="component" value="Chromosome 14"/>
</dbReference>
<evidence type="ECO:0000256" key="1">
    <source>
        <dbReference type="ARBA" id="ARBA00022679"/>
    </source>
</evidence>
<dbReference type="Pfam" id="PF00201">
    <property type="entry name" value="UDPGT"/>
    <property type="match status" value="1"/>
</dbReference>
<dbReference type="PANTHER" id="PTHR48045">
    <property type="entry name" value="UDP-GLYCOSYLTRANSFERASE 72B1"/>
    <property type="match status" value="1"/>
</dbReference>
<name>A0A6A6MIS2_HEVBR</name>
<proteinExistence type="predicted"/>
<dbReference type="GO" id="GO:0008194">
    <property type="term" value="F:UDP-glycosyltransferase activity"/>
    <property type="evidence" value="ECO:0007669"/>
    <property type="project" value="InterPro"/>
</dbReference>